<name>A0A6B3SVF4_9BURK</name>
<dbReference type="Gene3D" id="3.30.450.20">
    <property type="entry name" value="PAS domain"/>
    <property type="match status" value="3"/>
</dbReference>
<dbReference type="InterPro" id="IPR000014">
    <property type="entry name" value="PAS"/>
</dbReference>
<dbReference type="PROSITE" id="PS50887">
    <property type="entry name" value="GGDEF"/>
    <property type="match status" value="1"/>
</dbReference>
<dbReference type="Gene3D" id="3.20.20.450">
    <property type="entry name" value="EAL domain"/>
    <property type="match status" value="1"/>
</dbReference>
<dbReference type="SUPFAM" id="SSF55785">
    <property type="entry name" value="PYP-like sensor domain (PAS domain)"/>
    <property type="match status" value="1"/>
</dbReference>
<comment type="catalytic activity">
    <reaction evidence="1">
        <text>3',3'-c-di-GMP + H2O = 5'-phosphoguanylyl(3'-&gt;5')guanosine + H(+)</text>
        <dbReference type="Rhea" id="RHEA:24902"/>
        <dbReference type="ChEBI" id="CHEBI:15377"/>
        <dbReference type="ChEBI" id="CHEBI:15378"/>
        <dbReference type="ChEBI" id="CHEBI:58754"/>
        <dbReference type="ChEBI" id="CHEBI:58805"/>
        <dbReference type="EC" id="3.1.4.52"/>
    </reaction>
    <physiologicalReaction direction="left-to-right" evidence="1">
        <dbReference type="Rhea" id="RHEA:24903"/>
    </physiologicalReaction>
</comment>
<evidence type="ECO:0000313" key="5">
    <source>
        <dbReference type="Proteomes" id="UP000482155"/>
    </source>
</evidence>
<feature type="domain" description="EAL" evidence="2">
    <location>
        <begin position="646"/>
        <end position="900"/>
    </location>
</feature>
<dbReference type="AlphaFoldDB" id="A0A6B3SVF4"/>
<evidence type="ECO:0000256" key="1">
    <source>
        <dbReference type="ARBA" id="ARBA00051114"/>
    </source>
</evidence>
<dbReference type="RefSeq" id="WP_163968551.1">
    <property type="nucleotide sequence ID" value="NZ_JAAIVB010000084.1"/>
</dbReference>
<dbReference type="CDD" id="cd00130">
    <property type="entry name" value="PAS"/>
    <property type="match status" value="1"/>
</dbReference>
<dbReference type="SMART" id="SM00267">
    <property type="entry name" value="GGDEF"/>
    <property type="match status" value="1"/>
</dbReference>
<dbReference type="Pfam" id="PF00563">
    <property type="entry name" value="EAL"/>
    <property type="match status" value="1"/>
</dbReference>
<dbReference type="Proteomes" id="UP000482155">
    <property type="component" value="Unassembled WGS sequence"/>
</dbReference>
<dbReference type="Gene3D" id="3.30.70.270">
    <property type="match status" value="1"/>
</dbReference>
<reference evidence="4 5" key="1">
    <citation type="submission" date="2020-02" db="EMBL/GenBank/DDBJ databases">
        <authorList>
            <person name="Kim M.K."/>
        </authorList>
    </citation>
    <scope>NUCLEOTIDE SEQUENCE [LARGE SCALE GENOMIC DNA]</scope>
    <source>
        <strain evidence="4 5">17J57-3</strain>
    </source>
</reference>
<protein>
    <submittedName>
        <fullName evidence="4">EAL domain-containing protein</fullName>
    </submittedName>
</protein>
<dbReference type="InterPro" id="IPR035919">
    <property type="entry name" value="EAL_sf"/>
</dbReference>
<sequence length="915" mass="100691">MAPILRTSPLRRLGSALASSRAALARASTLFLWPCLPLAAGLLVWLAVDREIGREQRAFQQGMSADAQSIAAGYAQFLSRSIDQIDQLTLQLKYGSEQGRLRLRELAARGIFGSPQYVDVAIVDARGTPVDSSAAVPANASHAARPYFAWHRANISSALRISPLEHDADAGRPVIRFTRRLDGPDDDFDGVVVVTVASGYFSGYYDAGTLGARGLLAVAGDDGMLRASRAGSQDALPDAALLARVPRFDGAGMPDGFAANGERLLGPDWFADGDRRFVAWRTLPAYPLTVMAGVWENERRAPLEQRWAAWRQMRLAGEAALVLLSALLWWAGRVADRRRRRAVSVQAAYRLATEAGEEGFYMLHPLRRGGRIVDFRVLDCNERGAALFGKDKSTLLGQTISQNYRPDDFGQLLDSYCHAMERGSFREEDRFHPLGADVPRWVRRKVVRSGGELAVTLRDISDAKAQESELIRLANTDELTGLPNRSWFIRRLDATLADAGQRGDALALLFIDLDKFKNVNDTLGHSTGDAVLQEAACRLRQALRPDDHVARLGGDEFTLVLHRIAGQDDALRVADRIRQAMSHPFPAGESMMEVGATIGIALYPRDGGDAETLLKHADIAMYAAKGERRGSHAFYQPEFHEVLRQRIATERELAEAIERDEFELHYQPRVDACSGRLLSLEALVRWRHPRRGMVPPGEFIPVAENTGQIIALGALVIDRACRQLALWRAAGLDVVPVSVNVSAMQFRHGDVHDHLARAVSVAGIPAELIEIEITESAMLGDLDLIRERLAAIRALGIRIAVDDFGTGYSSLSQLQRLDVDVLKVDRVFTADLDHRPESQVLFRAIVSMAHALDMRVVAEGVETVPQAAILRDLRCDELQGYLVARPLPAADAADTIRRAASESARGERRGLYRIA</sequence>
<dbReference type="InterPro" id="IPR043128">
    <property type="entry name" value="Rev_trsase/Diguanyl_cyclase"/>
</dbReference>
<dbReference type="CDD" id="cd01948">
    <property type="entry name" value="EAL"/>
    <property type="match status" value="1"/>
</dbReference>
<dbReference type="SMART" id="SM00052">
    <property type="entry name" value="EAL"/>
    <property type="match status" value="1"/>
</dbReference>
<evidence type="ECO:0000313" key="4">
    <source>
        <dbReference type="EMBL" id="NEX64614.1"/>
    </source>
</evidence>
<dbReference type="NCBIfam" id="TIGR00254">
    <property type="entry name" value="GGDEF"/>
    <property type="match status" value="1"/>
</dbReference>
<dbReference type="InterPro" id="IPR000160">
    <property type="entry name" value="GGDEF_dom"/>
</dbReference>
<dbReference type="InterPro" id="IPR013656">
    <property type="entry name" value="PAS_4"/>
</dbReference>
<dbReference type="EMBL" id="JAAIVB010000084">
    <property type="protein sequence ID" value="NEX64614.1"/>
    <property type="molecule type" value="Genomic_DNA"/>
</dbReference>
<dbReference type="InterPro" id="IPR052155">
    <property type="entry name" value="Biofilm_reg_signaling"/>
</dbReference>
<dbReference type="GO" id="GO:0071732">
    <property type="term" value="P:cellular response to nitric oxide"/>
    <property type="evidence" value="ECO:0007669"/>
    <property type="project" value="UniProtKB-ARBA"/>
</dbReference>
<feature type="domain" description="GGDEF" evidence="3">
    <location>
        <begin position="504"/>
        <end position="637"/>
    </location>
</feature>
<dbReference type="FunFam" id="3.20.20.450:FF:000001">
    <property type="entry name" value="Cyclic di-GMP phosphodiesterase yahA"/>
    <property type="match status" value="1"/>
</dbReference>
<dbReference type="GO" id="GO:0071111">
    <property type="term" value="F:cyclic-guanylate-specific phosphodiesterase activity"/>
    <property type="evidence" value="ECO:0007669"/>
    <property type="project" value="UniProtKB-EC"/>
</dbReference>
<dbReference type="SUPFAM" id="SSF141868">
    <property type="entry name" value="EAL domain-like"/>
    <property type="match status" value="1"/>
</dbReference>
<organism evidence="4 5">
    <name type="scientific">Noviherbaspirillum galbum</name>
    <dbReference type="NCBI Taxonomy" id="2709383"/>
    <lineage>
        <taxon>Bacteria</taxon>
        <taxon>Pseudomonadati</taxon>
        <taxon>Pseudomonadota</taxon>
        <taxon>Betaproteobacteria</taxon>
        <taxon>Burkholderiales</taxon>
        <taxon>Oxalobacteraceae</taxon>
        <taxon>Noviherbaspirillum</taxon>
    </lineage>
</organism>
<proteinExistence type="predicted"/>
<dbReference type="PROSITE" id="PS50883">
    <property type="entry name" value="EAL"/>
    <property type="match status" value="1"/>
</dbReference>
<dbReference type="CDD" id="cd01949">
    <property type="entry name" value="GGDEF"/>
    <property type="match status" value="1"/>
</dbReference>
<accession>A0A6B3SVF4</accession>
<evidence type="ECO:0000259" key="2">
    <source>
        <dbReference type="PROSITE" id="PS50883"/>
    </source>
</evidence>
<evidence type="ECO:0000259" key="3">
    <source>
        <dbReference type="PROSITE" id="PS50887"/>
    </source>
</evidence>
<keyword evidence="5" id="KW-1185">Reference proteome</keyword>
<dbReference type="CDD" id="cd12915">
    <property type="entry name" value="PDC2_DGC_like"/>
    <property type="match status" value="1"/>
</dbReference>
<gene>
    <name evidence="4" type="ORF">G3574_26350</name>
</gene>
<dbReference type="PANTHER" id="PTHR44757">
    <property type="entry name" value="DIGUANYLATE CYCLASE DGCP"/>
    <property type="match status" value="1"/>
</dbReference>
<dbReference type="Pfam" id="PF08448">
    <property type="entry name" value="PAS_4"/>
    <property type="match status" value="1"/>
</dbReference>
<dbReference type="InterPro" id="IPR035965">
    <property type="entry name" value="PAS-like_dom_sf"/>
</dbReference>
<dbReference type="InterPro" id="IPR029787">
    <property type="entry name" value="Nucleotide_cyclase"/>
</dbReference>
<dbReference type="FunFam" id="3.30.70.270:FF:000001">
    <property type="entry name" value="Diguanylate cyclase domain protein"/>
    <property type="match status" value="1"/>
</dbReference>
<dbReference type="Pfam" id="PF00990">
    <property type="entry name" value="GGDEF"/>
    <property type="match status" value="1"/>
</dbReference>
<dbReference type="SUPFAM" id="SSF55073">
    <property type="entry name" value="Nucleotide cyclase"/>
    <property type="match status" value="1"/>
</dbReference>
<comment type="caution">
    <text evidence="4">The sequence shown here is derived from an EMBL/GenBank/DDBJ whole genome shotgun (WGS) entry which is preliminary data.</text>
</comment>
<dbReference type="PANTHER" id="PTHR44757:SF2">
    <property type="entry name" value="BIOFILM ARCHITECTURE MAINTENANCE PROTEIN MBAA"/>
    <property type="match status" value="1"/>
</dbReference>
<dbReference type="InterPro" id="IPR001633">
    <property type="entry name" value="EAL_dom"/>
</dbReference>